<dbReference type="InterPro" id="IPR036667">
    <property type="entry name" value="PTS_IIB_sorbose-sp_sf"/>
</dbReference>
<dbReference type="Proteomes" id="UP001211420">
    <property type="component" value="Unassembled WGS sequence"/>
</dbReference>
<evidence type="ECO:0000313" key="10">
    <source>
        <dbReference type="EMBL" id="MCZ9678228.1"/>
    </source>
</evidence>
<dbReference type="AlphaFoldDB" id="A0AAW5WXH4"/>
<evidence type="ECO:0000313" key="11">
    <source>
        <dbReference type="Proteomes" id="UP001211420"/>
    </source>
</evidence>
<evidence type="ECO:0000259" key="8">
    <source>
        <dbReference type="PROSITE" id="PS51101"/>
    </source>
</evidence>
<evidence type="ECO:0000256" key="5">
    <source>
        <dbReference type="ARBA" id="ARBA00022679"/>
    </source>
</evidence>
<reference evidence="9 11" key="2">
    <citation type="submission" date="2022-01" db="EMBL/GenBank/DDBJ databases">
        <title>VMRC isolate genome collection.</title>
        <authorList>
            <person name="France M."/>
            <person name="Rutt L."/>
            <person name="Humphrys M."/>
            <person name="Ravel J."/>
        </authorList>
    </citation>
    <scope>NUCLEOTIDE SEQUENCE [LARGE SCALE GENOMIC DNA]</scope>
    <source>
        <strain evidence="9 11">C0172B4</strain>
    </source>
</reference>
<evidence type="ECO:0000256" key="1">
    <source>
        <dbReference type="ARBA" id="ARBA00004496"/>
    </source>
</evidence>
<evidence type="ECO:0000313" key="12">
    <source>
        <dbReference type="Proteomes" id="UP001211566"/>
    </source>
</evidence>
<dbReference type="InterPro" id="IPR004720">
    <property type="entry name" value="PTS_IIB_sorbose-sp"/>
</dbReference>
<comment type="subcellular location">
    <subcellularLocation>
        <location evidence="1">Cytoplasm</location>
    </subcellularLocation>
</comment>
<evidence type="ECO:0000256" key="4">
    <source>
        <dbReference type="ARBA" id="ARBA00022597"/>
    </source>
</evidence>
<evidence type="ECO:0000313" key="9">
    <source>
        <dbReference type="EMBL" id="MCZ3621726.1"/>
    </source>
</evidence>
<dbReference type="GO" id="GO:0016301">
    <property type="term" value="F:kinase activity"/>
    <property type="evidence" value="ECO:0007669"/>
    <property type="project" value="UniProtKB-KW"/>
</dbReference>
<evidence type="ECO:0000256" key="3">
    <source>
        <dbReference type="ARBA" id="ARBA00022490"/>
    </source>
</evidence>
<keyword evidence="4 10" id="KW-0762">Sugar transport</keyword>
<evidence type="ECO:0000256" key="6">
    <source>
        <dbReference type="ARBA" id="ARBA00022683"/>
    </source>
</evidence>
<dbReference type="SUPFAM" id="SSF52728">
    <property type="entry name" value="PTS IIb component"/>
    <property type="match status" value="1"/>
</dbReference>
<dbReference type="GO" id="GO:0008982">
    <property type="term" value="F:protein-N(PI)-phosphohistidine-sugar phosphotransferase activity"/>
    <property type="evidence" value="ECO:0007669"/>
    <property type="project" value="InterPro"/>
</dbReference>
<reference evidence="10" key="1">
    <citation type="submission" date="2022-01" db="EMBL/GenBank/DDBJ databases">
        <title>STING isolate genome collection.</title>
        <authorList>
            <person name="France M."/>
            <person name="Rutt L."/>
            <person name="Humphrys M."/>
            <person name="Ravel J."/>
        </authorList>
    </citation>
    <scope>NUCLEOTIDE SEQUENCE</scope>
    <source>
        <strain evidence="10">C0081E5</strain>
    </source>
</reference>
<keyword evidence="7" id="KW-0418">Kinase</keyword>
<keyword evidence="3" id="KW-0963">Cytoplasm</keyword>
<evidence type="ECO:0000256" key="7">
    <source>
        <dbReference type="ARBA" id="ARBA00022777"/>
    </source>
</evidence>
<keyword evidence="5" id="KW-0808">Transferase</keyword>
<protein>
    <submittedName>
        <fullName evidence="10">PTS sugar transporter subunit IIB</fullName>
    </submittedName>
</protein>
<keyword evidence="2" id="KW-0813">Transport</keyword>
<evidence type="ECO:0000256" key="2">
    <source>
        <dbReference type="ARBA" id="ARBA00022448"/>
    </source>
</evidence>
<organism evidence="10 12">
    <name type="scientific">Lactobacillus mulieris</name>
    <dbReference type="NCBI Taxonomy" id="2508708"/>
    <lineage>
        <taxon>Bacteria</taxon>
        <taxon>Bacillati</taxon>
        <taxon>Bacillota</taxon>
        <taxon>Bacilli</taxon>
        <taxon>Lactobacillales</taxon>
        <taxon>Lactobacillaceae</taxon>
        <taxon>Lactobacillus</taxon>
    </lineage>
</organism>
<dbReference type="Gene3D" id="3.40.35.10">
    <property type="entry name" value="Phosphotransferase system, sorbose subfamily IIB component"/>
    <property type="match status" value="1"/>
</dbReference>
<feature type="domain" description="PTS EIIB type-4" evidence="8">
    <location>
        <begin position="1"/>
        <end position="162"/>
    </location>
</feature>
<gene>
    <name evidence="9" type="ORF">L2772_02435</name>
    <name evidence="10" type="ORF">L2Z99_03920</name>
</gene>
<keyword evidence="6" id="KW-0598">Phosphotransferase system</keyword>
<dbReference type="GO" id="GO:0005737">
    <property type="term" value="C:cytoplasm"/>
    <property type="evidence" value="ECO:0007669"/>
    <property type="project" value="UniProtKB-SubCell"/>
</dbReference>
<sequence length="162" mass="18292">MKDLVLARIDDRLIHGQVMTKWLKSTQAENVVIVDDDVSKDDFMINVFESAVPDNIGIGVFNKQDAVKFFSEPLPGPTILLVKVPQTIKYMIDNGIYIPDVDLGGMGARQDRKTLYQYISTNEDEDQVFLDLVKKGVNVFVQIVPQNDKLPIKPLIDKKQNS</sequence>
<accession>A0AAW5WXH4</accession>
<dbReference type="PROSITE" id="PS51101">
    <property type="entry name" value="PTS_EIIB_TYPE_4"/>
    <property type="match status" value="1"/>
</dbReference>
<name>A0AAW5WXH4_9LACO</name>
<dbReference type="GO" id="GO:0009401">
    <property type="term" value="P:phosphoenolpyruvate-dependent sugar phosphotransferase system"/>
    <property type="evidence" value="ECO:0007669"/>
    <property type="project" value="UniProtKB-KW"/>
</dbReference>
<dbReference type="EMBL" id="JAKHPW010000001">
    <property type="protein sequence ID" value="MCZ3621726.1"/>
    <property type="molecule type" value="Genomic_DNA"/>
</dbReference>
<dbReference type="RefSeq" id="WP_269254040.1">
    <property type="nucleotide sequence ID" value="NZ_JAKHEY010000004.1"/>
</dbReference>
<keyword evidence="11" id="KW-1185">Reference proteome</keyword>
<dbReference type="Pfam" id="PF03830">
    <property type="entry name" value="PTSIIB_sorb"/>
    <property type="match status" value="1"/>
</dbReference>
<dbReference type="Proteomes" id="UP001211566">
    <property type="component" value="Unassembled WGS sequence"/>
</dbReference>
<comment type="caution">
    <text evidence="10">The sequence shown here is derived from an EMBL/GenBank/DDBJ whole genome shotgun (WGS) entry which is preliminary data.</text>
</comment>
<proteinExistence type="predicted"/>
<dbReference type="EMBL" id="JAKHEY010000004">
    <property type="protein sequence ID" value="MCZ9678228.1"/>
    <property type="molecule type" value="Genomic_DNA"/>
</dbReference>